<dbReference type="Gene3D" id="3.40.50.1820">
    <property type="entry name" value="alpha/beta hydrolase"/>
    <property type="match status" value="1"/>
</dbReference>
<dbReference type="STRING" id="1304275.C41B8_07905"/>
<dbReference type="OrthoDB" id="4269629at2"/>
<dbReference type="GO" id="GO:0008236">
    <property type="term" value="F:serine-type peptidase activity"/>
    <property type="evidence" value="ECO:0007669"/>
    <property type="project" value="InterPro"/>
</dbReference>
<dbReference type="PANTHER" id="PTHR43056:SF5">
    <property type="entry name" value="PEPTIDASE S9 PROLYL OLIGOPEPTIDASE CATALYTIC DOMAIN-CONTAINING PROTEIN"/>
    <property type="match status" value="1"/>
</dbReference>
<protein>
    <submittedName>
        <fullName evidence="2">Dipeptidyl aminopeptidase/acylaminoacyl peptidase</fullName>
    </submittedName>
</protein>
<dbReference type="InterPro" id="IPR050585">
    <property type="entry name" value="Xaa-Pro_dipeptidyl-ppase/CocE"/>
</dbReference>
<dbReference type="SUPFAM" id="SSF63829">
    <property type="entry name" value="Calcium-dependent phosphotriesterase"/>
    <property type="match status" value="1"/>
</dbReference>
<dbReference type="GO" id="GO:0004177">
    <property type="term" value="F:aminopeptidase activity"/>
    <property type="evidence" value="ECO:0007669"/>
    <property type="project" value="UniProtKB-KW"/>
</dbReference>
<dbReference type="InterPro" id="IPR011042">
    <property type="entry name" value="6-blade_b-propeller_TolB-like"/>
</dbReference>
<name>A0A084ILZ1_SALHC</name>
<feature type="domain" description="Peptidase S9 prolyl oligopeptidase catalytic" evidence="1">
    <location>
        <begin position="421"/>
        <end position="623"/>
    </location>
</feature>
<evidence type="ECO:0000313" key="2">
    <source>
        <dbReference type="EMBL" id="KEZ77725.1"/>
    </source>
</evidence>
<keyword evidence="2" id="KW-0031">Aminopeptidase</keyword>
<dbReference type="AlphaFoldDB" id="A0A084ILZ1"/>
<evidence type="ECO:0000259" key="1">
    <source>
        <dbReference type="Pfam" id="PF00326"/>
    </source>
</evidence>
<dbReference type="Gene3D" id="2.120.10.30">
    <property type="entry name" value="TolB, C-terminal domain"/>
    <property type="match status" value="1"/>
</dbReference>
<keyword evidence="2" id="KW-0378">Hydrolase</keyword>
<proteinExistence type="predicted"/>
<dbReference type="eggNOG" id="COG1506">
    <property type="taxonomic scope" value="Bacteria"/>
</dbReference>
<keyword evidence="3" id="KW-1185">Reference proteome</keyword>
<dbReference type="Proteomes" id="UP000028302">
    <property type="component" value="Unassembled WGS sequence"/>
</dbReference>
<keyword evidence="2" id="KW-0645">Protease</keyword>
<dbReference type="RefSeq" id="WP_037336417.1">
    <property type="nucleotide sequence ID" value="NZ_APNK01000009.1"/>
</dbReference>
<dbReference type="InterPro" id="IPR029058">
    <property type="entry name" value="AB_hydrolase_fold"/>
</dbReference>
<gene>
    <name evidence="2" type="ORF">C41B8_07905</name>
</gene>
<dbReference type="SUPFAM" id="SSF53474">
    <property type="entry name" value="alpha/beta-Hydrolases"/>
    <property type="match status" value="1"/>
</dbReference>
<dbReference type="InterPro" id="IPR001375">
    <property type="entry name" value="Peptidase_S9_cat"/>
</dbReference>
<dbReference type="Pfam" id="PF00326">
    <property type="entry name" value="Peptidase_S9"/>
    <property type="match status" value="1"/>
</dbReference>
<dbReference type="PATRIC" id="fig|1304275.5.peg.1612"/>
<dbReference type="GO" id="GO:0006508">
    <property type="term" value="P:proteolysis"/>
    <property type="evidence" value="ECO:0007669"/>
    <property type="project" value="InterPro"/>
</dbReference>
<sequence length="642" mass="70571">MKPIRPYGSWPSSISAAHVAAAGRKFADLRVDRGAHEGPRLYWLESRPEEAGRNTIMTLSEHGATSCLDAPASARSAVYEYGGGAFAVHAGFIWFVNASDQAVWMRDPEGHLSAITDPDADIRFADLQYDARFGRLIAIAEDLDESLDEPAARVVSIHRDGSVHTLASGQDFYASPRLSPGSDRLVWLAWNHPNMPWDVSELWQASIDDEGHIGSPTPLWQPDDVSLFGPVFDPDGRLHVVADVDNWWNIHRENEAGFEALTAEQGEFGVPQWVFGQSTYDFTDDGRLFALLAQDGAWHLGEVDRDSGTFNAWRHDCDFFEQITAIGDRIAVVAANPARAKHIRRLDIEGAGEVLRSADSLPADAALSRPESMSWPTGGDEIAHGLFYPPVSERWTAPPDERPPLILKCHGGPTGATDTALDARIQYWTSRGYAVLDVNYRGSTGYGRDYRMALDGVWGVADVEDCRTGAAYLAEADRIDPDRVLISGSSAGGYAVLSVLAFTDLAAAGASYYGIGDLKRLLASTHKFESRYLERLIGRDDDTLIARSPLYHADQLSCPVLFLQGGQDKVVPPDQAESMVEALSERGVPVAYVLFESERHGFRNADNVMTAIEAERTFYSRVLRISDVEDLEPLTIENFDSA</sequence>
<dbReference type="EMBL" id="APNK01000009">
    <property type="protein sequence ID" value="KEZ77725.1"/>
    <property type="molecule type" value="Genomic_DNA"/>
</dbReference>
<reference evidence="2 3" key="1">
    <citation type="submission" date="2013-03" db="EMBL/GenBank/DDBJ databases">
        <title>Salinisphaera hydrothermalis C41B8 Genome Sequencing.</title>
        <authorList>
            <person name="Li C."/>
            <person name="Lai Q."/>
            <person name="Shao Z."/>
        </authorList>
    </citation>
    <scope>NUCLEOTIDE SEQUENCE [LARGE SCALE GENOMIC DNA]</scope>
    <source>
        <strain evidence="2 3">C41B8</strain>
    </source>
</reference>
<comment type="caution">
    <text evidence="2">The sequence shown here is derived from an EMBL/GenBank/DDBJ whole genome shotgun (WGS) entry which is preliminary data.</text>
</comment>
<dbReference type="PANTHER" id="PTHR43056">
    <property type="entry name" value="PEPTIDASE S9 PROLYL OLIGOPEPTIDASE"/>
    <property type="match status" value="1"/>
</dbReference>
<accession>A0A084ILZ1</accession>
<evidence type="ECO:0000313" key="3">
    <source>
        <dbReference type="Proteomes" id="UP000028302"/>
    </source>
</evidence>
<organism evidence="2 3">
    <name type="scientific">Salinisphaera hydrothermalis (strain C41B8)</name>
    <dbReference type="NCBI Taxonomy" id="1304275"/>
    <lineage>
        <taxon>Bacteria</taxon>
        <taxon>Pseudomonadati</taxon>
        <taxon>Pseudomonadota</taxon>
        <taxon>Gammaproteobacteria</taxon>
        <taxon>Salinisphaerales</taxon>
        <taxon>Salinisphaeraceae</taxon>
        <taxon>Salinisphaera</taxon>
    </lineage>
</organism>